<gene>
    <name evidence="1" type="ORF">GHT09_000481</name>
</gene>
<accession>A0A834PZE9</accession>
<reference evidence="1" key="1">
    <citation type="submission" date="2020-08" db="EMBL/GenBank/DDBJ databases">
        <authorList>
            <person name="Shumante A."/>
            <person name="Zimin A.V."/>
            <person name="Puiu D."/>
            <person name="Salzberg S.L."/>
        </authorList>
    </citation>
    <scope>NUCLEOTIDE SEQUENCE</scope>
    <source>
        <strain evidence="1">WC2-LM</strain>
        <tissue evidence="1">Liver</tissue>
    </source>
</reference>
<evidence type="ECO:0000313" key="1">
    <source>
        <dbReference type="EMBL" id="KAF7467978.1"/>
    </source>
</evidence>
<dbReference type="EMBL" id="WJEC01007788">
    <property type="protein sequence ID" value="KAF7467978.1"/>
    <property type="molecule type" value="Genomic_DNA"/>
</dbReference>
<proteinExistence type="predicted"/>
<organism evidence="1 2">
    <name type="scientific">Marmota monax</name>
    <name type="common">Woodchuck</name>
    <dbReference type="NCBI Taxonomy" id="9995"/>
    <lineage>
        <taxon>Eukaryota</taxon>
        <taxon>Metazoa</taxon>
        <taxon>Chordata</taxon>
        <taxon>Craniata</taxon>
        <taxon>Vertebrata</taxon>
        <taxon>Euteleostomi</taxon>
        <taxon>Mammalia</taxon>
        <taxon>Eutheria</taxon>
        <taxon>Euarchontoglires</taxon>
        <taxon>Glires</taxon>
        <taxon>Rodentia</taxon>
        <taxon>Sciuromorpha</taxon>
        <taxon>Sciuridae</taxon>
        <taxon>Xerinae</taxon>
        <taxon>Marmotini</taxon>
        <taxon>Marmota</taxon>
    </lineage>
</organism>
<name>A0A834PZE9_MARMO</name>
<comment type="caution">
    <text evidence="1">The sequence shown here is derived from an EMBL/GenBank/DDBJ whole genome shotgun (WGS) entry which is preliminary data.</text>
</comment>
<dbReference type="AlphaFoldDB" id="A0A834PZE9"/>
<protein>
    <submittedName>
        <fullName evidence="1">Uncharacterized protein</fullName>
    </submittedName>
</protein>
<sequence length="112" mass="12389">MSTLAPAQQPAPGAPPLWPPAPFSPMLWSHTSLPRCHALISKSHLGPKAQVPPIPSKPSLEESPQLWMGAVQCLFDNVHCYRRDLLLRAEKAMSLKRRCDRERPCPGTTSSQ</sequence>
<dbReference type="Proteomes" id="UP000662637">
    <property type="component" value="Unassembled WGS sequence"/>
</dbReference>
<evidence type="ECO:0000313" key="2">
    <source>
        <dbReference type="Proteomes" id="UP000662637"/>
    </source>
</evidence>